<dbReference type="Gene3D" id="3.30.2170.10">
    <property type="entry name" value="archaeoglobus fulgidus dsm 4304 superfamily"/>
    <property type="match status" value="1"/>
</dbReference>
<dbReference type="Pfam" id="PF04493">
    <property type="entry name" value="Endonuclease_5"/>
    <property type="match status" value="1"/>
</dbReference>
<comment type="cofactor">
    <cofactor evidence="6">
        <name>Mg(2+)</name>
        <dbReference type="ChEBI" id="CHEBI:18420"/>
    </cofactor>
</comment>
<evidence type="ECO:0000256" key="3">
    <source>
        <dbReference type="ARBA" id="ARBA00022722"/>
    </source>
</evidence>
<dbReference type="PANTHER" id="PTHR28511:SF1">
    <property type="entry name" value="ENDONUCLEASE V"/>
    <property type="match status" value="1"/>
</dbReference>
<sequence>MIPIHRSHPWPQNESEALLIQEKLRSQTISTLDMPSVNPSVKYVAGVDVSYSADDTIAKAAVVVLSFPDLQLCDQAIACGPTTFPYIPGFLSFREVPPVLDALAKLTICPDLLLCDGHGLAHPRRFGLACHLGVLTNIPTIGVAKSRYIGQHDPLGEKRGSWQPLIDQGEIVGAVVRSRTGVQPIYVSIGHRLDLATAIDYVLQCTPKYRLPETTRQADQLASM</sequence>
<protein>
    <recommendedName>
        <fullName evidence="6">Endonuclease V</fullName>
        <ecNumber evidence="6">3.1.21.7</ecNumber>
    </recommendedName>
    <alternativeName>
        <fullName evidence="6">Deoxyinosine 3'endonuclease</fullName>
    </alternativeName>
    <alternativeName>
        <fullName evidence="6">Deoxyribonuclease V</fullName>
        <shortName evidence="6">DNase V</shortName>
    </alternativeName>
</protein>
<gene>
    <name evidence="6 7" type="primary">nfi</name>
    <name evidence="7" type="ORF">ABWT76_004718</name>
</gene>
<feature type="binding site" evidence="6">
    <location>
        <position position="48"/>
    </location>
    <ligand>
        <name>Mg(2+)</name>
        <dbReference type="ChEBI" id="CHEBI:18420"/>
    </ligand>
</feature>
<keyword evidence="2 6" id="KW-0963">Cytoplasm</keyword>
<dbReference type="GO" id="GO:0016891">
    <property type="term" value="F:RNA endonuclease activity producing 5'-phosphomonoesters, hydrolytic mechanism"/>
    <property type="evidence" value="ECO:0007669"/>
    <property type="project" value="TreeGrafter"/>
</dbReference>
<evidence type="ECO:0000256" key="2">
    <source>
        <dbReference type="ARBA" id="ARBA00022490"/>
    </source>
</evidence>
<keyword evidence="4 6" id="KW-0255">Endonuclease</keyword>
<dbReference type="GO" id="GO:0005737">
    <property type="term" value="C:cytoplasm"/>
    <property type="evidence" value="ECO:0007669"/>
    <property type="project" value="UniProtKB-SubCell"/>
</dbReference>
<keyword evidence="6" id="KW-0234">DNA repair</keyword>
<comment type="subcellular location">
    <subcellularLocation>
        <location evidence="1 6">Cytoplasm</location>
    </subcellularLocation>
</comment>
<dbReference type="PANTHER" id="PTHR28511">
    <property type="entry name" value="ENDONUCLEASE V"/>
    <property type="match status" value="1"/>
</dbReference>
<dbReference type="RefSeq" id="WP_197285186.1">
    <property type="nucleotide sequence ID" value="NZ_CP159837.1"/>
</dbReference>
<evidence type="ECO:0000256" key="1">
    <source>
        <dbReference type="ARBA" id="ARBA00004496"/>
    </source>
</evidence>
<organism evidence="7">
    <name type="scientific">Planktothricoides raciborskii GIHE-MW2</name>
    <dbReference type="NCBI Taxonomy" id="2792601"/>
    <lineage>
        <taxon>Bacteria</taxon>
        <taxon>Bacillati</taxon>
        <taxon>Cyanobacteriota</taxon>
        <taxon>Cyanophyceae</taxon>
        <taxon>Oscillatoriophycideae</taxon>
        <taxon>Oscillatoriales</taxon>
        <taxon>Oscillatoriaceae</taxon>
        <taxon>Planktothricoides</taxon>
    </lineage>
</organism>
<reference evidence="7" key="1">
    <citation type="submission" date="2024-07" db="EMBL/GenBank/DDBJ databases">
        <authorList>
            <person name="Kim Y.J."/>
            <person name="Jeong J.Y."/>
        </authorList>
    </citation>
    <scope>NUCLEOTIDE SEQUENCE</scope>
    <source>
        <strain evidence="7">GIHE-MW2</strain>
    </source>
</reference>
<keyword evidence="6" id="KW-0479">Metal-binding</keyword>
<dbReference type="GO" id="GO:0006281">
    <property type="term" value="P:DNA repair"/>
    <property type="evidence" value="ECO:0007669"/>
    <property type="project" value="UniProtKB-UniRule"/>
</dbReference>
<evidence type="ECO:0000313" key="7">
    <source>
        <dbReference type="EMBL" id="XCM35996.1"/>
    </source>
</evidence>
<evidence type="ECO:0000256" key="4">
    <source>
        <dbReference type="ARBA" id="ARBA00022759"/>
    </source>
</evidence>
<keyword evidence="3 6" id="KW-0540">Nuclease</keyword>
<dbReference type="CDD" id="cd06559">
    <property type="entry name" value="Endonuclease_V"/>
    <property type="match status" value="1"/>
</dbReference>
<dbReference type="InterPro" id="IPR007581">
    <property type="entry name" value="Endonuclease-V"/>
</dbReference>
<evidence type="ECO:0000256" key="5">
    <source>
        <dbReference type="ARBA" id="ARBA00022801"/>
    </source>
</evidence>
<dbReference type="GO" id="GO:0003727">
    <property type="term" value="F:single-stranded RNA binding"/>
    <property type="evidence" value="ECO:0007669"/>
    <property type="project" value="TreeGrafter"/>
</dbReference>
<dbReference type="GO" id="GO:0000287">
    <property type="term" value="F:magnesium ion binding"/>
    <property type="evidence" value="ECO:0007669"/>
    <property type="project" value="UniProtKB-UniRule"/>
</dbReference>
<dbReference type="AlphaFoldDB" id="A0AAU8JCI3"/>
<proteinExistence type="inferred from homology"/>
<dbReference type="HAMAP" id="MF_00801">
    <property type="entry name" value="Endonuclease_5"/>
    <property type="match status" value="1"/>
</dbReference>
<dbReference type="EC" id="3.1.21.7" evidence="6"/>
<name>A0AAU8JCI3_9CYAN</name>
<keyword evidence="5 6" id="KW-0378">Hydrolase</keyword>
<feature type="binding site" evidence="6">
    <location>
        <position position="116"/>
    </location>
    <ligand>
        <name>Mg(2+)</name>
        <dbReference type="ChEBI" id="CHEBI:18420"/>
    </ligand>
</feature>
<comment type="catalytic activity">
    <reaction evidence="6">
        <text>Endonucleolytic cleavage at apurinic or apyrimidinic sites to products with a 5'-phosphate.</text>
        <dbReference type="EC" id="3.1.21.7"/>
    </reaction>
</comment>
<accession>A0AAU8JCI3</accession>
<evidence type="ECO:0000256" key="6">
    <source>
        <dbReference type="HAMAP-Rule" id="MF_00801"/>
    </source>
</evidence>
<feature type="site" description="Interaction with target DNA" evidence="6">
    <location>
        <position position="86"/>
    </location>
</feature>
<comment type="function">
    <text evidence="6">DNA repair enzyme involved in the repair of deaminated bases. Selectively cleaves double-stranded DNA at the second phosphodiester bond 3' to a deoxyinosine leaving behind the intact lesion on the nicked DNA.</text>
</comment>
<keyword evidence="6" id="KW-0460">Magnesium</keyword>
<dbReference type="NCBIfam" id="NF008629">
    <property type="entry name" value="PRK11617.1"/>
    <property type="match status" value="1"/>
</dbReference>
<dbReference type="EMBL" id="CP159837">
    <property type="protein sequence ID" value="XCM35996.1"/>
    <property type="molecule type" value="Genomic_DNA"/>
</dbReference>
<comment type="similarity">
    <text evidence="6">Belongs to the endonuclease V family.</text>
</comment>
<dbReference type="GO" id="GO:0043737">
    <property type="term" value="F:deoxyribonuclease V activity"/>
    <property type="evidence" value="ECO:0007669"/>
    <property type="project" value="UniProtKB-UniRule"/>
</dbReference>
<keyword evidence="6" id="KW-0227">DNA damage</keyword>